<name>A0A0E9TH86_ANGAN</name>
<reference evidence="1" key="2">
    <citation type="journal article" date="2015" name="Fish Shellfish Immunol.">
        <title>Early steps in the European eel (Anguilla anguilla)-Vibrio vulnificus interaction in the gills: Role of the RtxA13 toxin.</title>
        <authorList>
            <person name="Callol A."/>
            <person name="Pajuelo D."/>
            <person name="Ebbesson L."/>
            <person name="Teles M."/>
            <person name="MacKenzie S."/>
            <person name="Amaro C."/>
        </authorList>
    </citation>
    <scope>NUCLEOTIDE SEQUENCE</scope>
</reference>
<sequence length="43" mass="5182">MREHAYANLRTRVRAHKTALNGQFKILPKMNVKFQQKPVRKYL</sequence>
<protein>
    <submittedName>
        <fullName evidence="1">Uncharacterized protein</fullName>
    </submittedName>
</protein>
<dbReference type="AlphaFoldDB" id="A0A0E9TH86"/>
<dbReference type="EMBL" id="GBXM01055528">
    <property type="protein sequence ID" value="JAH53049.1"/>
    <property type="molecule type" value="Transcribed_RNA"/>
</dbReference>
<proteinExistence type="predicted"/>
<evidence type="ECO:0000313" key="1">
    <source>
        <dbReference type="EMBL" id="JAH53049.1"/>
    </source>
</evidence>
<reference evidence="1" key="1">
    <citation type="submission" date="2014-11" db="EMBL/GenBank/DDBJ databases">
        <authorList>
            <person name="Amaro Gonzalez C."/>
        </authorList>
    </citation>
    <scope>NUCLEOTIDE SEQUENCE</scope>
</reference>
<organism evidence="1">
    <name type="scientific">Anguilla anguilla</name>
    <name type="common">European freshwater eel</name>
    <name type="synonym">Muraena anguilla</name>
    <dbReference type="NCBI Taxonomy" id="7936"/>
    <lineage>
        <taxon>Eukaryota</taxon>
        <taxon>Metazoa</taxon>
        <taxon>Chordata</taxon>
        <taxon>Craniata</taxon>
        <taxon>Vertebrata</taxon>
        <taxon>Euteleostomi</taxon>
        <taxon>Actinopterygii</taxon>
        <taxon>Neopterygii</taxon>
        <taxon>Teleostei</taxon>
        <taxon>Anguilliformes</taxon>
        <taxon>Anguillidae</taxon>
        <taxon>Anguilla</taxon>
    </lineage>
</organism>
<accession>A0A0E9TH86</accession>